<sequence length="449" mass="51126">MIRGILIAVLGIAIVGTSYWGYKEHQEKDAVLLHAENNYQRAFHDLTYQVDQLHDKIGTTLAMNSKKSLSPALVDVWRITAEAHNNVSQLPLTLMPFNKTEEFLSNIGDFSYKASIRDLDQKPLDEKEYSSLNKLYQKSEDIQNELRHVQHLVMSKNLRWMDVEMALASDEKQSDNTIINSFKTVEKNVGSFSESEFGPTFTSTKKEDKGFTHLKGKQITEQEAKNIAQRFAPDDNYSIKVNKSGKKTNRDVYSVSMKDPDQKAAIYMDITQKGGHPVYLIQNREVNKQKISLNDASNKALAFLKKNGYETKDLEIDESAQYDKIGVFSYVPVEKNVRLYPEAIRMKVALDDGEVVGFSARDFLAAHRTRDIPKPALSVDEAKEKLNKNVDVKETRLAIITNELGKEVLCYEMLGTIENDTYRMFINADDGTEENVEKLKNAEPIYKDL</sequence>
<dbReference type="Proteomes" id="UP000006867">
    <property type="component" value="Chromosome"/>
</dbReference>
<evidence type="ECO:0000259" key="3">
    <source>
        <dbReference type="Pfam" id="PF14620"/>
    </source>
</evidence>
<dbReference type="Pfam" id="PF20769">
    <property type="entry name" value="YPEB_N"/>
    <property type="match status" value="1"/>
</dbReference>
<dbReference type="Pfam" id="PF14620">
    <property type="entry name" value="YPEB_PepSY1-2"/>
    <property type="match status" value="1"/>
</dbReference>
<evidence type="ECO:0000259" key="2">
    <source>
        <dbReference type="Pfam" id="PF03413"/>
    </source>
</evidence>
<evidence type="ECO:0000313" key="5">
    <source>
        <dbReference type="EMBL" id="ADP32801.1"/>
    </source>
</evidence>
<keyword evidence="6" id="KW-1185">Reference proteome</keyword>
<feature type="domain" description="Sporulation protein YpeB N-terminal" evidence="4">
    <location>
        <begin position="27"/>
        <end position="162"/>
    </location>
</feature>
<name>A0ABM5LYI6_BACA1</name>
<keyword evidence="1" id="KW-0812">Transmembrane</keyword>
<reference evidence="5 6" key="1">
    <citation type="journal article" date="2011" name="Front. Microbiol.">
        <title>Genomic signatures of strain selection and enhancement in Bacillus atrophaeus var. globigii, a historical biowarfare simulant.</title>
        <authorList>
            <person name="Gibbons H.S."/>
            <person name="Broomall S.M."/>
            <person name="McNew L.A."/>
            <person name="Daligault H."/>
            <person name="Chapman C."/>
            <person name="Bruce D."/>
            <person name="Karavis M."/>
            <person name="Krepps M."/>
            <person name="McGregor P.A."/>
            <person name="Hong C."/>
            <person name="Park K.H."/>
            <person name="Akmal A."/>
            <person name="Feldman A."/>
            <person name="Lin J.S."/>
            <person name="Chang W.E."/>
            <person name="Higgs B.W."/>
            <person name="Demirev P."/>
            <person name="Lindquist J."/>
            <person name="Liem A."/>
            <person name="Fochler E."/>
            <person name="Read T.D."/>
            <person name="Tapia R."/>
            <person name="Johnson S."/>
            <person name="Bishop-Lilly K.A."/>
            <person name="Detter C."/>
            <person name="Han C."/>
            <person name="Sozhamannan S."/>
            <person name="Rosenzweig C.N."/>
            <person name="Skowronski E.W."/>
        </authorList>
    </citation>
    <scope>NUCLEOTIDE SEQUENCE [LARGE SCALE GENOMIC DNA]</scope>
    <source>
        <strain evidence="5 6">1942</strain>
    </source>
</reference>
<dbReference type="InterPro" id="IPR014239">
    <property type="entry name" value="YpeB_PepSY1-2"/>
</dbReference>
<dbReference type="RefSeq" id="WP_004429734.1">
    <property type="nucleotide sequence ID" value="NC_014639.1"/>
</dbReference>
<accession>A0ABM5LYI6</accession>
<feature type="domain" description="PepSY" evidence="2">
    <location>
        <begin position="376"/>
        <end position="436"/>
    </location>
</feature>
<dbReference type="InterPro" id="IPR048402">
    <property type="entry name" value="YpeB_N"/>
</dbReference>
<proteinExistence type="predicted"/>
<dbReference type="NCBIfam" id="TIGR02889">
    <property type="entry name" value="spore_YpeB"/>
    <property type="match status" value="1"/>
</dbReference>
<gene>
    <name evidence="5" type="ordered locus">BATR1942_09340</name>
</gene>
<feature type="domain" description="Sporulation protein YpeB PepSY1 and PepSY2" evidence="3">
    <location>
        <begin position="180"/>
        <end position="373"/>
    </location>
</feature>
<protein>
    <submittedName>
        <fullName evidence="5">Spore membrane component</fullName>
    </submittedName>
</protein>
<evidence type="ECO:0000313" key="6">
    <source>
        <dbReference type="Proteomes" id="UP000006867"/>
    </source>
</evidence>
<feature type="transmembrane region" description="Helical" evidence="1">
    <location>
        <begin position="5"/>
        <end position="22"/>
    </location>
</feature>
<dbReference type="Pfam" id="PF03413">
    <property type="entry name" value="PepSY"/>
    <property type="match status" value="1"/>
</dbReference>
<dbReference type="InterPro" id="IPR025711">
    <property type="entry name" value="PepSY"/>
</dbReference>
<evidence type="ECO:0000259" key="4">
    <source>
        <dbReference type="Pfam" id="PF20769"/>
    </source>
</evidence>
<keyword evidence="1" id="KW-1133">Transmembrane helix</keyword>
<organism evidence="5 6">
    <name type="scientific">Bacillus atrophaeus (strain 1942)</name>
    <dbReference type="NCBI Taxonomy" id="720555"/>
    <lineage>
        <taxon>Bacteria</taxon>
        <taxon>Bacillati</taxon>
        <taxon>Bacillota</taxon>
        <taxon>Bacilli</taxon>
        <taxon>Bacillales</taxon>
        <taxon>Bacillaceae</taxon>
        <taxon>Bacillus</taxon>
    </lineage>
</organism>
<keyword evidence="1" id="KW-0472">Membrane</keyword>
<evidence type="ECO:0000256" key="1">
    <source>
        <dbReference type="SAM" id="Phobius"/>
    </source>
</evidence>
<dbReference type="EMBL" id="CP002207">
    <property type="protein sequence ID" value="ADP32801.1"/>
    <property type="molecule type" value="Genomic_DNA"/>
</dbReference>